<evidence type="ECO:0000256" key="1">
    <source>
        <dbReference type="ARBA" id="ARBA00006787"/>
    </source>
</evidence>
<comment type="caution">
    <text evidence="7">The sequence shown here is derived from an EMBL/GenBank/DDBJ whole genome shotgun (WGS) entry which is preliminary data.</text>
</comment>
<keyword evidence="4 5" id="KW-0408">Iron</keyword>
<sequence length="449" mass="49531">MTVFDLNRGAIAPVADEVDLVDLRVTGAIPRELCGTLLRNGPNPPGGRFEGNDMLSWWPEAAMLHAIAFDGGRAAGYRNRWARTQRWAAVHAPGQVPHLPDTNPNVSVLQHAGELLALAEGGAPLAITAALDSLGLTARHAGFDGGMTAHPKVDPVTGELILFRADWRAPWLRYGVADAQGVPRVELEIELSAPSMMHDLAITETRSLLLDLNVGYDFSLLKQGHRMPLRWHDDRPARIGVIPRHGGDVRWFGVEPCFIQHVVNAYDCDASCIVLDAVRYPSFLRLDARTGRFADNPVGELWRYVIDTANGLVDEGPLADGGIELPRIDESRTGRRYRYLYAAEQPNNAEMRGVMRFDHVRGTTMHYAVPAGDQNGEPVFVPRPGRRDEDEDEDDGWLLVMVYRAATDTSDVVILDARAIDAGPVATVHLPRRVPAGFHGAWVPRERRT</sequence>
<evidence type="ECO:0000256" key="5">
    <source>
        <dbReference type="PIRSR" id="PIRSR604294-1"/>
    </source>
</evidence>
<protein>
    <submittedName>
        <fullName evidence="7">Retinal pigment epithelial membrane family protein</fullName>
    </submittedName>
</protein>
<dbReference type="GO" id="GO:0016121">
    <property type="term" value="P:carotene catabolic process"/>
    <property type="evidence" value="ECO:0007669"/>
    <property type="project" value="TreeGrafter"/>
</dbReference>
<feature type="binding site" evidence="5">
    <location>
        <position position="261"/>
    </location>
    <ligand>
        <name>Fe cation</name>
        <dbReference type="ChEBI" id="CHEBI:24875"/>
        <note>catalytic</note>
    </ligand>
</feature>
<name>A0AA88ZAQ9_BURCE</name>
<feature type="binding site" evidence="5">
    <location>
        <position position="439"/>
    </location>
    <ligand>
        <name>Fe cation</name>
        <dbReference type="ChEBI" id="CHEBI:24875"/>
        <note>catalytic</note>
    </ligand>
</feature>
<feature type="binding site" evidence="5">
    <location>
        <position position="150"/>
    </location>
    <ligand>
        <name>Fe cation</name>
        <dbReference type="ChEBI" id="CHEBI:24875"/>
        <note>catalytic</note>
    </ligand>
</feature>
<feature type="region of interest" description="Disordered" evidence="6">
    <location>
        <begin position="371"/>
        <end position="392"/>
    </location>
</feature>
<dbReference type="Proteomes" id="UP000029575">
    <property type="component" value="Unassembled WGS sequence"/>
</dbReference>
<keyword evidence="3" id="KW-0560">Oxidoreductase</keyword>
<evidence type="ECO:0000313" key="7">
    <source>
        <dbReference type="EMBL" id="KGC07919.1"/>
    </source>
</evidence>
<evidence type="ECO:0000313" key="8">
    <source>
        <dbReference type="Proteomes" id="UP000029575"/>
    </source>
</evidence>
<proteinExistence type="inferred from homology"/>
<feature type="binding site" evidence="5">
    <location>
        <position position="198"/>
    </location>
    <ligand>
        <name>Fe cation</name>
        <dbReference type="ChEBI" id="CHEBI:24875"/>
        <note>catalytic</note>
    </ligand>
</feature>
<evidence type="ECO:0000256" key="6">
    <source>
        <dbReference type="SAM" id="MobiDB-lite"/>
    </source>
</evidence>
<dbReference type="PANTHER" id="PTHR10543:SF89">
    <property type="entry name" value="CAROTENOID 9,10(9',10')-CLEAVAGE DIOXYGENASE 1"/>
    <property type="match status" value="1"/>
</dbReference>
<dbReference type="InterPro" id="IPR004294">
    <property type="entry name" value="Carotenoid_Oase"/>
</dbReference>
<organism evidence="7 8">
    <name type="scientific">Burkholderia cepacia</name>
    <name type="common">Pseudomonas cepacia</name>
    <dbReference type="NCBI Taxonomy" id="292"/>
    <lineage>
        <taxon>Bacteria</taxon>
        <taxon>Pseudomonadati</taxon>
        <taxon>Pseudomonadota</taxon>
        <taxon>Betaproteobacteria</taxon>
        <taxon>Burkholderiales</taxon>
        <taxon>Burkholderiaceae</taxon>
        <taxon>Burkholderia</taxon>
        <taxon>Burkholderia cepacia complex</taxon>
    </lineage>
</organism>
<reference evidence="7 8" key="1">
    <citation type="submission" date="2014-06" db="EMBL/GenBank/DDBJ databases">
        <authorList>
            <person name="Bishop-Lilly K.A."/>
            <person name="Broomall S.M."/>
            <person name="Chain P.S."/>
            <person name="Chertkov O."/>
            <person name="Coyne S.R."/>
            <person name="Daligault H.E."/>
            <person name="Davenport K.W."/>
            <person name="Erkkila T."/>
            <person name="Frey K.G."/>
            <person name="Gibbons H.S."/>
            <person name="Gu W."/>
            <person name="Jaissle J."/>
            <person name="Johnson S.L."/>
            <person name="Koroleva G.I."/>
            <person name="Ladner J.T."/>
            <person name="Lo C.-C."/>
            <person name="Minogue T.D."/>
            <person name="Munk C."/>
            <person name="Palacios G.F."/>
            <person name="Redden C.L."/>
            <person name="Rosenzweig C.N."/>
            <person name="Scholz M.B."/>
            <person name="Teshima H."/>
            <person name="Xu Y."/>
        </authorList>
    </citation>
    <scope>NUCLEOTIDE SEQUENCE [LARGE SCALE GENOMIC DNA]</scope>
    <source>
        <strain evidence="7 8">DWS 37UF10B-2</strain>
    </source>
</reference>
<dbReference type="AlphaFoldDB" id="A0AA88ZAQ9"/>
<evidence type="ECO:0000256" key="2">
    <source>
        <dbReference type="ARBA" id="ARBA00022723"/>
    </source>
</evidence>
<comment type="cofactor">
    <cofactor evidence="5">
        <name>Fe(2+)</name>
        <dbReference type="ChEBI" id="CHEBI:29033"/>
    </cofactor>
    <text evidence="5">Binds 1 Fe(2+) ion per subunit.</text>
</comment>
<dbReference type="PANTHER" id="PTHR10543">
    <property type="entry name" value="BETA-CAROTENE DIOXYGENASE"/>
    <property type="match status" value="1"/>
</dbReference>
<accession>A0AA88ZAQ9</accession>
<keyword evidence="2 5" id="KW-0479">Metal-binding</keyword>
<dbReference type="EMBL" id="JPGD01000002">
    <property type="protein sequence ID" value="KGC07919.1"/>
    <property type="molecule type" value="Genomic_DNA"/>
</dbReference>
<dbReference type="GO" id="GO:0010436">
    <property type="term" value="F:carotenoid dioxygenase activity"/>
    <property type="evidence" value="ECO:0007669"/>
    <property type="project" value="TreeGrafter"/>
</dbReference>
<dbReference type="GO" id="GO:0046872">
    <property type="term" value="F:metal ion binding"/>
    <property type="evidence" value="ECO:0007669"/>
    <property type="project" value="UniProtKB-KW"/>
</dbReference>
<gene>
    <name evidence="7" type="ORF">DM43_5843</name>
</gene>
<evidence type="ECO:0000256" key="4">
    <source>
        <dbReference type="ARBA" id="ARBA00023004"/>
    </source>
</evidence>
<comment type="similarity">
    <text evidence="1">Belongs to the carotenoid oxygenase family.</text>
</comment>
<dbReference type="RefSeq" id="WP_034209546.1">
    <property type="nucleotide sequence ID" value="NZ_KN150857.1"/>
</dbReference>
<evidence type="ECO:0000256" key="3">
    <source>
        <dbReference type="ARBA" id="ARBA00023002"/>
    </source>
</evidence>
<dbReference type="Pfam" id="PF03055">
    <property type="entry name" value="RPE65"/>
    <property type="match status" value="1"/>
</dbReference>